<organism evidence="2 3">
    <name type="scientific">Paractinoplanes ferrugineus</name>
    <dbReference type="NCBI Taxonomy" id="113564"/>
    <lineage>
        <taxon>Bacteria</taxon>
        <taxon>Bacillati</taxon>
        <taxon>Actinomycetota</taxon>
        <taxon>Actinomycetes</taxon>
        <taxon>Micromonosporales</taxon>
        <taxon>Micromonosporaceae</taxon>
        <taxon>Paractinoplanes</taxon>
    </lineage>
</organism>
<evidence type="ECO:0000256" key="1">
    <source>
        <dbReference type="SAM" id="MobiDB-lite"/>
    </source>
</evidence>
<feature type="region of interest" description="Disordered" evidence="1">
    <location>
        <begin position="24"/>
        <end position="66"/>
    </location>
</feature>
<proteinExistence type="predicted"/>
<dbReference type="PROSITE" id="PS51257">
    <property type="entry name" value="PROKAR_LIPOPROTEIN"/>
    <property type="match status" value="1"/>
</dbReference>
<evidence type="ECO:0000313" key="3">
    <source>
        <dbReference type="Proteomes" id="UP000598174"/>
    </source>
</evidence>
<dbReference type="Proteomes" id="UP000598174">
    <property type="component" value="Unassembled WGS sequence"/>
</dbReference>
<protein>
    <submittedName>
        <fullName evidence="2">Uncharacterized protein</fullName>
    </submittedName>
</protein>
<evidence type="ECO:0000313" key="2">
    <source>
        <dbReference type="EMBL" id="GIE13955.1"/>
    </source>
</evidence>
<keyword evidence="3" id="KW-1185">Reference proteome</keyword>
<comment type="caution">
    <text evidence="2">The sequence shown here is derived from an EMBL/GenBank/DDBJ whole genome shotgun (WGS) entry which is preliminary data.</text>
</comment>
<reference evidence="2" key="1">
    <citation type="submission" date="2021-01" db="EMBL/GenBank/DDBJ databases">
        <title>Whole genome shotgun sequence of Actinoplanes ferrugineus NBRC 15555.</title>
        <authorList>
            <person name="Komaki H."/>
            <person name="Tamura T."/>
        </authorList>
    </citation>
    <scope>NUCLEOTIDE SEQUENCE</scope>
    <source>
        <strain evidence="2">NBRC 15555</strain>
    </source>
</reference>
<name>A0A919J4X2_9ACTN</name>
<accession>A0A919J4X2</accession>
<gene>
    <name evidence="2" type="ORF">Afe05nite_57950</name>
</gene>
<dbReference type="RefSeq" id="WP_203820380.1">
    <property type="nucleotide sequence ID" value="NZ_BAAABP010000001.1"/>
</dbReference>
<sequence length="134" mass="13586">MNGKLVVAVTVAVVLGGCAGPDVPQSAASAAGPTSATSAAPPPSLPVAPLTSAPPNGPTDQIKKTDWVVGTVTGDSSGPCYGLETDDGTQYALHSTAGTKLVKGRRMRIKTAPMLVRMYCGPGTHREMVAAERL</sequence>
<feature type="compositionally biased region" description="Low complexity" evidence="1">
    <location>
        <begin position="24"/>
        <end position="39"/>
    </location>
</feature>
<dbReference type="AlphaFoldDB" id="A0A919J4X2"/>
<dbReference type="EMBL" id="BOMM01000051">
    <property type="protein sequence ID" value="GIE13955.1"/>
    <property type="molecule type" value="Genomic_DNA"/>
</dbReference>